<organism evidence="2 3">
    <name type="scientific">Mytilus edulis</name>
    <name type="common">Blue mussel</name>
    <dbReference type="NCBI Taxonomy" id="6550"/>
    <lineage>
        <taxon>Eukaryota</taxon>
        <taxon>Metazoa</taxon>
        <taxon>Spiralia</taxon>
        <taxon>Lophotrochozoa</taxon>
        <taxon>Mollusca</taxon>
        <taxon>Bivalvia</taxon>
        <taxon>Autobranchia</taxon>
        <taxon>Pteriomorphia</taxon>
        <taxon>Mytilida</taxon>
        <taxon>Mytiloidea</taxon>
        <taxon>Mytilidae</taxon>
        <taxon>Mytilinae</taxon>
        <taxon>Mytilus</taxon>
    </lineage>
</organism>
<dbReference type="EMBL" id="CAJPWZ010002980">
    <property type="protein sequence ID" value="CAG2249693.1"/>
    <property type="molecule type" value="Genomic_DNA"/>
</dbReference>
<gene>
    <name evidence="2" type="ORF">MEDL_61434</name>
</gene>
<comment type="caution">
    <text evidence="2">The sequence shown here is derived from an EMBL/GenBank/DDBJ whole genome shotgun (WGS) entry which is preliminary data.</text>
</comment>
<feature type="compositionally biased region" description="Polar residues" evidence="1">
    <location>
        <begin position="47"/>
        <end position="66"/>
    </location>
</feature>
<sequence>MNENNDPPPPANNSVLLQQFGQFLQTIQPLLATQSSSASDALSIQSEVTQPERQSQIASQTESSKQSHPRQIFSPSRLRIPSARMNSSATLSLLRAESEDDFVQQSSMVSMVMPVLRRPKRTRAVAVEVKGKRRGRVITKDVVILPHTTSSHLDTYTMPTSNMITELAKRNMVGKITFSSVDKEDAVRSEINSFLGISVSHICRLCQEIKVSRNHLFPRVSGLMQLP</sequence>
<dbReference type="AlphaFoldDB" id="A0A8S3V4V7"/>
<feature type="region of interest" description="Disordered" evidence="1">
    <location>
        <begin position="42"/>
        <end position="76"/>
    </location>
</feature>
<reference evidence="2" key="1">
    <citation type="submission" date="2021-03" db="EMBL/GenBank/DDBJ databases">
        <authorList>
            <person name="Bekaert M."/>
        </authorList>
    </citation>
    <scope>NUCLEOTIDE SEQUENCE</scope>
</reference>
<protein>
    <submittedName>
        <fullName evidence="2">Uncharacterized protein</fullName>
    </submittedName>
</protein>
<evidence type="ECO:0000256" key="1">
    <source>
        <dbReference type="SAM" id="MobiDB-lite"/>
    </source>
</evidence>
<dbReference type="Proteomes" id="UP000683360">
    <property type="component" value="Unassembled WGS sequence"/>
</dbReference>
<evidence type="ECO:0000313" key="2">
    <source>
        <dbReference type="EMBL" id="CAG2249693.1"/>
    </source>
</evidence>
<name>A0A8S3V4V7_MYTED</name>
<keyword evidence="3" id="KW-1185">Reference proteome</keyword>
<accession>A0A8S3V4V7</accession>
<evidence type="ECO:0000313" key="3">
    <source>
        <dbReference type="Proteomes" id="UP000683360"/>
    </source>
</evidence>
<proteinExistence type="predicted"/>